<evidence type="ECO:0000313" key="5">
    <source>
        <dbReference type="Proteomes" id="UP001403385"/>
    </source>
</evidence>
<gene>
    <name evidence="4" type="ORF">AAG747_23180</name>
</gene>
<feature type="domain" description="FAD-binding PCMH-type" evidence="3">
    <location>
        <begin position="42"/>
        <end position="230"/>
    </location>
</feature>
<dbReference type="InterPro" id="IPR016166">
    <property type="entry name" value="FAD-bd_PCMH"/>
</dbReference>
<dbReference type="EMBL" id="JBDKWZ010000017">
    <property type="protein sequence ID" value="MEN7550843.1"/>
    <property type="molecule type" value="Genomic_DNA"/>
</dbReference>
<evidence type="ECO:0000259" key="3">
    <source>
        <dbReference type="PROSITE" id="PS51387"/>
    </source>
</evidence>
<dbReference type="InterPro" id="IPR016170">
    <property type="entry name" value="Cytok_DH_C_sf"/>
</dbReference>
<comment type="caution">
    <text evidence="4">The sequence shown here is derived from an EMBL/GenBank/DDBJ whole genome shotgun (WGS) entry which is preliminary data.</text>
</comment>
<dbReference type="Gene3D" id="3.40.462.10">
    <property type="entry name" value="FAD-linked oxidases, C-terminal domain"/>
    <property type="match status" value="1"/>
</dbReference>
<dbReference type="Gene3D" id="1.10.45.10">
    <property type="entry name" value="Vanillyl-alcohol Oxidase, Chain A, domain 4"/>
    <property type="match status" value="1"/>
</dbReference>
<dbReference type="PANTHER" id="PTHR11748">
    <property type="entry name" value="D-LACTATE DEHYDROGENASE"/>
    <property type="match status" value="1"/>
</dbReference>
<dbReference type="Pfam" id="PF01565">
    <property type="entry name" value="FAD_binding_4"/>
    <property type="match status" value="1"/>
</dbReference>
<dbReference type="GO" id="GO:1903457">
    <property type="term" value="P:lactate catabolic process"/>
    <property type="evidence" value="ECO:0007669"/>
    <property type="project" value="TreeGrafter"/>
</dbReference>
<sequence length="510" mass="57370">MEPAKLQKREYLTHRLIKICGEEYVKFDRQTVVEYSLNSCGDTVRPMYVVFPHTTEQISQLVQFANEERLTLFPISRGQNFGYGNKQGTSAGQIILDLSLMNRVIAINPELCYATVEAGVSQTQLYQTLQKHPGRPLAMDVTGAGSNASIVGNLLERGFGHTDYGDRFSRIVNMKVVLPNADVIQTGFGCFTHANALHTYRQGLGPVLEGLFSQSNLGIVTEVTIELMPKPEKNCMFIFSTPVENDLPKLVDTLRELRLQNIINSTVHIANKTRTVGDENNRYVGAWNLSGSLSGPASIVNAKKKLIRKAFNTQFKHCKIWFITDRLLRFVQWVDKYITPIDTYPVIKDAFDLMKGIPSDSPIQTLLSQQVDTSEIQVSKLPKHFQWICAVSEASADSLCKMQDITAALFAKHQYEYRVTFTSINPRSFIMIANITYEKTESSMAKAQTFYKECTQVLSEAGFHPYRSGSGKYQYLSPRKKGYQNVLNQLKQCLDPNAILAPGKYNIGIP</sequence>
<keyword evidence="1" id="KW-0285">Flavoprotein</keyword>
<evidence type="ECO:0000256" key="1">
    <source>
        <dbReference type="ARBA" id="ARBA00022630"/>
    </source>
</evidence>
<dbReference type="SUPFAM" id="SSF55103">
    <property type="entry name" value="FAD-linked oxidases, C-terminal domain"/>
    <property type="match status" value="1"/>
</dbReference>
<dbReference type="Gene3D" id="3.30.465.10">
    <property type="match status" value="1"/>
</dbReference>
<evidence type="ECO:0000313" key="4">
    <source>
        <dbReference type="EMBL" id="MEN7550843.1"/>
    </source>
</evidence>
<dbReference type="InterPro" id="IPR016164">
    <property type="entry name" value="FAD-linked_Oxase-like_C"/>
</dbReference>
<dbReference type="GO" id="GO:0071949">
    <property type="term" value="F:FAD binding"/>
    <property type="evidence" value="ECO:0007669"/>
    <property type="project" value="InterPro"/>
</dbReference>
<dbReference type="InterPro" id="IPR006094">
    <property type="entry name" value="Oxid_FAD_bind_N"/>
</dbReference>
<dbReference type="InterPro" id="IPR016171">
    <property type="entry name" value="Vanillyl_alc_oxidase_C-sub2"/>
</dbReference>
<dbReference type="AlphaFoldDB" id="A0AAW9SED8"/>
<accession>A0AAW9SED8</accession>
<dbReference type="GO" id="GO:0004458">
    <property type="term" value="F:D-lactate dehydrogenase (cytochrome) activity"/>
    <property type="evidence" value="ECO:0007669"/>
    <property type="project" value="TreeGrafter"/>
</dbReference>
<protein>
    <submittedName>
        <fullName evidence="4">FAD-binding oxidoreductase</fullName>
    </submittedName>
</protein>
<dbReference type="Proteomes" id="UP001403385">
    <property type="component" value="Unassembled WGS sequence"/>
</dbReference>
<dbReference type="PROSITE" id="PS51387">
    <property type="entry name" value="FAD_PCMH"/>
    <property type="match status" value="1"/>
</dbReference>
<dbReference type="PANTHER" id="PTHR11748:SF114">
    <property type="entry name" value="ARYL-ALCOHOL OXIDASE VANILLYL-ALCOHOL OXIDASE (AFU_ORTHOLOGUE AFUA_3G09500)-RELATED"/>
    <property type="match status" value="1"/>
</dbReference>
<dbReference type="Gene3D" id="3.30.43.10">
    <property type="entry name" value="Uridine Diphospho-n-acetylenolpyruvylglucosamine Reductase, domain 2"/>
    <property type="match status" value="1"/>
</dbReference>
<keyword evidence="2" id="KW-0274">FAD</keyword>
<dbReference type="InterPro" id="IPR016169">
    <property type="entry name" value="FAD-bd_PCMH_sub2"/>
</dbReference>
<keyword evidence="5" id="KW-1185">Reference proteome</keyword>
<dbReference type="GO" id="GO:0008720">
    <property type="term" value="F:D-lactate dehydrogenase (NAD+) activity"/>
    <property type="evidence" value="ECO:0007669"/>
    <property type="project" value="TreeGrafter"/>
</dbReference>
<proteinExistence type="predicted"/>
<dbReference type="InterPro" id="IPR016167">
    <property type="entry name" value="FAD-bd_PCMH_sub1"/>
</dbReference>
<dbReference type="InterPro" id="IPR036318">
    <property type="entry name" value="FAD-bd_PCMH-like_sf"/>
</dbReference>
<name>A0AAW9SED8_9BACT</name>
<reference evidence="4 5" key="1">
    <citation type="submission" date="2024-04" db="EMBL/GenBank/DDBJ databases">
        <title>Novel genus in family Flammeovirgaceae.</title>
        <authorList>
            <person name="Nguyen T.H."/>
            <person name="Vuong T.Q."/>
            <person name="Le H."/>
            <person name="Kim S.-G."/>
        </authorList>
    </citation>
    <scope>NUCLEOTIDE SEQUENCE [LARGE SCALE GENOMIC DNA]</scope>
    <source>
        <strain evidence="4 5">JCM 23209</strain>
    </source>
</reference>
<dbReference type="RefSeq" id="WP_346823624.1">
    <property type="nucleotide sequence ID" value="NZ_JBDKWZ010000017.1"/>
</dbReference>
<organism evidence="4 5">
    <name type="scientific">Rapidithrix thailandica</name>
    <dbReference type="NCBI Taxonomy" id="413964"/>
    <lineage>
        <taxon>Bacteria</taxon>
        <taxon>Pseudomonadati</taxon>
        <taxon>Bacteroidota</taxon>
        <taxon>Cytophagia</taxon>
        <taxon>Cytophagales</taxon>
        <taxon>Flammeovirgaceae</taxon>
        <taxon>Rapidithrix</taxon>
    </lineage>
</organism>
<dbReference type="SUPFAM" id="SSF56176">
    <property type="entry name" value="FAD-binding/transporter-associated domain-like"/>
    <property type="match status" value="1"/>
</dbReference>
<evidence type="ECO:0000256" key="2">
    <source>
        <dbReference type="ARBA" id="ARBA00022827"/>
    </source>
</evidence>